<reference evidence="1 2" key="1">
    <citation type="journal article" date="2024" name="G3 (Bethesda)">
        <title>Genome assembly of Hibiscus sabdariffa L. provides insights into metabolisms of medicinal natural products.</title>
        <authorList>
            <person name="Kim T."/>
        </authorList>
    </citation>
    <scope>NUCLEOTIDE SEQUENCE [LARGE SCALE GENOMIC DNA]</scope>
    <source>
        <strain evidence="1">TK-2024</strain>
        <tissue evidence="1">Old leaves</tissue>
    </source>
</reference>
<comment type="caution">
    <text evidence="1">The sequence shown here is derived from an EMBL/GenBank/DDBJ whole genome shotgun (WGS) entry which is preliminary data.</text>
</comment>
<dbReference type="Proteomes" id="UP001396334">
    <property type="component" value="Unassembled WGS sequence"/>
</dbReference>
<protein>
    <submittedName>
        <fullName evidence="1">Uncharacterized protein</fullName>
    </submittedName>
</protein>
<proteinExistence type="predicted"/>
<gene>
    <name evidence="1" type="ORF">V6N11_045381</name>
</gene>
<evidence type="ECO:0000313" key="1">
    <source>
        <dbReference type="EMBL" id="KAK8994285.1"/>
    </source>
</evidence>
<name>A0ABR2Q0T0_9ROSI</name>
<keyword evidence="2" id="KW-1185">Reference proteome</keyword>
<dbReference type="EMBL" id="JBBPBN010000047">
    <property type="protein sequence ID" value="KAK8994285.1"/>
    <property type="molecule type" value="Genomic_DNA"/>
</dbReference>
<evidence type="ECO:0000313" key="2">
    <source>
        <dbReference type="Proteomes" id="UP001396334"/>
    </source>
</evidence>
<dbReference type="Gene3D" id="3.30.420.40">
    <property type="match status" value="1"/>
</dbReference>
<sequence length="122" mass="13487">MANNLFAAIDMGTNALKLLIVEAHLPGKFIPLLTVKEPVILGHDSPLPPSPPIPWCRAMCSSEKCWLNLKHRHPVQTNHENRSCRLENCLLGQMPETNLGTLWGSLLTGKLVNMVQISGLPF</sequence>
<accession>A0ABR2Q0T0</accession>
<organism evidence="1 2">
    <name type="scientific">Hibiscus sabdariffa</name>
    <name type="common">roselle</name>
    <dbReference type="NCBI Taxonomy" id="183260"/>
    <lineage>
        <taxon>Eukaryota</taxon>
        <taxon>Viridiplantae</taxon>
        <taxon>Streptophyta</taxon>
        <taxon>Embryophyta</taxon>
        <taxon>Tracheophyta</taxon>
        <taxon>Spermatophyta</taxon>
        <taxon>Magnoliopsida</taxon>
        <taxon>eudicotyledons</taxon>
        <taxon>Gunneridae</taxon>
        <taxon>Pentapetalae</taxon>
        <taxon>rosids</taxon>
        <taxon>malvids</taxon>
        <taxon>Malvales</taxon>
        <taxon>Malvaceae</taxon>
        <taxon>Malvoideae</taxon>
        <taxon>Hibiscus</taxon>
    </lineage>
</organism>